<feature type="domain" description="Transposase IS204/IS1001/IS1096/IS1165 DDE" evidence="1">
    <location>
        <begin position="179"/>
        <end position="418"/>
    </location>
</feature>
<feature type="domain" description="Transposase IS204/IS1001/IS1096/IS1165 zinc-finger" evidence="3">
    <location>
        <begin position="43"/>
        <end position="86"/>
    </location>
</feature>
<accession>A0ABS4YN19</accession>
<dbReference type="RefSeq" id="WP_209893454.1">
    <property type="nucleotide sequence ID" value="NZ_JAGIOC010000001.1"/>
</dbReference>
<dbReference type="PANTHER" id="PTHR33498">
    <property type="entry name" value="TRANSPOSASE FOR INSERTION SEQUENCE ELEMENT IS1557"/>
    <property type="match status" value="1"/>
</dbReference>
<gene>
    <name evidence="4" type="ORF">JOF44_003100</name>
</gene>
<comment type="caution">
    <text evidence="4">The sequence shown here is derived from an EMBL/GenBank/DDBJ whole genome shotgun (WGS) entry which is preliminary data.</text>
</comment>
<dbReference type="NCBIfam" id="NF033550">
    <property type="entry name" value="transpos_ISL3"/>
    <property type="match status" value="1"/>
</dbReference>
<keyword evidence="5" id="KW-1185">Reference proteome</keyword>
<evidence type="ECO:0000313" key="4">
    <source>
        <dbReference type="EMBL" id="MBP2410197.1"/>
    </source>
</evidence>
<dbReference type="InterPro" id="IPR032877">
    <property type="entry name" value="Transposase_HTH"/>
</dbReference>
<dbReference type="Pfam" id="PF01610">
    <property type="entry name" value="DDE_Tnp_ISL3"/>
    <property type="match status" value="1"/>
</dbReference>
<dbReference type="Proteomes" id="UP000698222">
    <property type="component" value="Unassembled WGS sequence"/>
</dbReference>
<protein>
    <submittedName>
        <fullName evidence="4">Transposase</fullName>
    </submittedName>
</protein>
<organism evidence="4 5">
    <name type="scientific">Brachybacterium fresconis</name>
    <dbReference type="NCBI Taxonomy" id="173363"/>
    <lineage>
        <taxon>Bacteria</taxon>
        <taxon>Bacillati</taxon>
        <taxon>Actinomycetota</taxon>
        <taxon>Actinomycetes</taxon>
        <taxon>Micrococcales</taxon>
        <taxon>Dermabacteraceae</taxon>
        <taxon>Brachybacterium</taxon>
    </lineage>
</organism>
<dbReference type="PANTHER" id="PTHR33498:SF1">
    <property type="entry name" value="TRANSPOSASE FOR INSERTION SEQUENCE ELEMENT IS1557"/>
    <property type="match status" value="1"/>
</dbReference>
<dbReference type="EMBL" id="JAGIOC010000001">
    <property type="protein sequence ID" value="MBP2410197.1"/>
    <property type="molecule type" value="Genomic_DNA"/>
</dbReference>
<feature type="domain" description="Transposase IS204/IS1001/IS1096/IS1165 helix-turn-helix" evidence="2">
    <location>
        <begin position="96"/>
        <end position="145"/>
    </location>
</feature>
<dbReference type="Pfam" id="PF13542">
    <property type="entry name" value="HTH_Tnp_ISL3"/>
    <property type="match status" value="1"/>
</dbReference>
<dbReference type="InterPro" id="IPR047951">
    <property type="entry name" value="Transpos_ISL3"/>
</dbReference>
<dbReference type="InterPro" id="IPR002560">
    <property type="entry name" value="Transposase_DDE"/>
</dbReference>
<evidence type="ECO:0000259" key="3">
    <source>
        <dbReference type="Pfam" id="PF14690"/>
    </source>
</evidence>
<reference evidence="4 5" key="1">
    <citation type="submission" date="2021-03" db="EMBL/GenBank/DDBJ databases">
        <title>Sequencing the genomes of 1000 actinobacteria strains.</title>
        <authorList>
            <person name="Klenk H.-P."/>
        </authorList>
    </citation>
    <scope>NUCLEOTIDE SEQUENCE [LARGE SCALE GENOMIC DNA]</scope>
    <source>
        <strain evidence="4 5">DSM 14564</strain>
    </source>
</reference>
<sequence>MHENTGSQRDAASTIFNLPNYRVIDAVDLPDGSRRVVIASTVPPGCPSCGALATQVHSRRMQQVRDVPVAGATVVVWAKRRWFCLEPACARGTFAEATEQIPRYARSTTRLRDQVVSAVITSGRAASEVARAHGVSWWLVQAALSAAAVVLTDVEKTCVTRLGIDEHRYRSVRWFRTDQGSWRRFEPWMTTLVDLATGQVLGIVDGRDSATVGDWLAQRSEAWRERIEIVAIDPSAAFRKALRTYLPRAAVSVDKFHLVKLGNDMVTTIRQRLARTHRGRRGRKDDSAWAHRMLLLRGGDTLTPRAWERLEDVFRTDDPTDELSAAWGIKEQLRRLLATDTLAQAWDERMRMGYFAQIANMPEATKLYDTVVAWWDAIEVLIVTGATTARVEAANTGIKNIKRTGRGFRNAENYRMRILLTSAARTVA</sequence>
<evidence type="ECO:0000259" key="1">
    <source>
        <dbReference type="Pfam" id="PF01610"/>
    </source>
</evidence>
<proteinExistence type="predicted"/>
<evidence type="ECO:0000313" key="5">
    <source>
        <dbReference type="Proteomes" id="UP000698222"/>
    </source>
</evidence>
<dbReference type="Pfam" id="PF14690">
    <property type="entry name" value="Zn_ribbon_ISL3"/>
    <property type="match status" value="1"/>
</dbReference>
<name>A0ABS4YN19_9MICO</name>
<evidence type="ECO:0000259" key="2">
    <source>
        <dbReference type="Pfam" id="PF13542"/>
    </source>
</evidence>
<dbReference type="InterPro" id="IPR029261">
    <property type="entry name" value="Transposase_Znf"/>
</dbReference>